<dbReference type="InterPro" id="IPR011990">
    <property type="entry name" value="TPR-like_helical_dom_sf"/>
</dbReference>
<proteinExistence type="predicted"/>
<dbReference type="EMBL" id="DSXR01000083">
    <property type="protein sequence ID" value="HGS87617.1"/>
    <property type="molecule type" value="Genomic_DNA"/>
</dbReference>
<feature type="domain" description="GGDEF" evidence="3">
    <location>
        <begin position="465"/>
        <end position="600"/>
    </location>
</feature>
<evidence type="ECO:0000313" key="4">
    <source>
        <dbReference type="EMBL" id="HGS87617.1"/>
    </source>
</evidence>
<keyword evidence="2" id="KW-0175">Coiled coil</keyword>
<name>A0A7C4L040_9CHLR</name>
<organism evidence="4">
    <name type="scientific">Bellilinea caldifistulae</name>
    <dbReference type="NCBI Taxonomy" id="360411"/>
    <lineage>
        <taxon>Bacteria</taxon>
        <taxon>Bacillati</taxon>
        <taxon>Chloroflexota</taxon>
        <taxon>Anaerolineae</taxon>
        <taxon>Anaerolineales</taxon>
        <taxon>Anaerolineaceae</taxon>
        <taxon>Bellilinea</taxon>
    </lineage>
</organism>
<dbReference type="PANTHER" id="PTHR45138">
    <property type="entry name" value="REGULATORY COMPONENTS OF SENSORY TRANSDUCTION SYSTEM"/>
    <property type="match status" value="1"/>
</dbReference>
<dbReference type="InterPro" id="IPR041617">
    <property type="entry name" value="TPR_MalT"/>
</dbReference>
<feature type="repeat" description="TPR" evidence="1">
    <location>
        <begin position="269"/>
        <end position="302"/>
    </location>
</feature>
<dbReference type="GO" id="GO:0042802">
    <property type="term" value="F:identical protein binding"/>
    <property type="evidence" value="ECO:0007669"/>
    <property type="project" value="InterPro"/>
</dbReference>
<dbReference type="InterPro" id="IPR043128">
    <property type="entry name" value="Rev_trsase/Diguanyl_cyclase"/>
</dbReference>
<dbReference type="Pfam" id="PF17874">
    <property type="entry name" value="TPR_MalT"/>
    <property type="match status" value="1"/>
</dbReference>
<feature type="coiled-coil region" evidence="2">
    <location>
        <begin position="400"/>
        <end position="434"/>
    </location>
</feature>
<dbReference type="CDD" id="cd01949">
    <property type="entry name" value="GGDEF"/>
    <property type="match status" value="1"/>
</dbReference>
<dbReference type="NCBIfam" id="TIGR00254">
    <property type="entry name" value="GGDEF"/>
    <property type="match status" value="1"/>
</dbReference>
<keyword evidence="1" id="KW-0802">TPR repeat</keyword>
<evidence type="ECO:0000256" key="2">
    <source>
        <dbReference type="SAM" id="Coils"/>
    </source>
</evidence>
<dbReference type="SUPFAM" id="SSF48452">
    <property type="entry name" value="TPR-like"/>
    <property type="match status" value="2"/>
</dbReference>
<dbReference type="SMART" id="SM00028">
    <property type="entry name" value="TPR"/>
    <property type="match status" value="7"/>
</dbReference>
<dbReference type="InterPro" id="IPR011717">
    <property type="entry name" value="TPR-4"/>
</dbReference>
<dbReference type="PROSITE" id="PS50887">
    <property type="entry name" value="GGDEF"/>
    <property type="match status" value="1"/>
</dbReference>
<dbReference type="Gene3D" id="3.30.70.270">
    <property type="match status" value="1"/>
</dbReference>
<dbReference type="Gene3D" id="1.25.40.10">
    <property type="entry name" value="Tetratricopeptide repeat domain"/>
    <property type="match status" value="2"/>
</dbReference>
<dbReference type="PANTHER" id="PTHR45138:SF9">
    <property type="entry name" value="DIGUANYLATE CYCLASE DGCM-RELATED"/>
    <property type="match status" value="1"/>
</dbReference>
<dbReference type="InterPro" id="IPR029787">
    <property type="entry name" value="Nucleotide_cyclase"/>
</dbReference>
<dbReference type="PROSITE" id="PS50005">
    <property type="entry name" value="TPR"/>
    <property type="match status" value="2"/>
</dbReference>
<evidence type="ECO:0000256" key="1">
    <source>
        <dbReference type="PROSITE-ProRule" id="PRU00339"/>
    </source>
</evidence>
<dbReference type="FunFam" id="3.30.70.270:FF:000001">
    <property type="entry name" value="Diguanylate cyclase domain protein"/>
    <property type="match status" value="1"/>
</dbReference>
<dbReference type="InterPro" id="IPR019734">
    <property type="entry name" value="TPR_rpt"/>
</dbReference>
<feature type="repeat" description="TPR" evidence="1">
    <location>
        <begin position="309"/>
        <end position="342"/>
    </location>
</feature>
<evidence type="ECO:0000259" key="3">
    <source>
        <dbReference type="PROSITE" id="PS50887"/>
    </source>
</evidence>
<dbReference type="SMART" id="SM00267">
    <property type="entry name" value="GGDEF"/>
    <property type="match status" value="1"/>
</dbReference>
<dbReference type="SUPFAM" id="SSF55073">
    <property type="entry name" value="Nucleotide cyclase"/>
    <property type="match status" value="1"/>
</dbReference>
<reference evidence="4" key="1">
    <citation type="journal article" date="2020" name="mSystems">
        <title>Genome- and Community-Level Interaction Insights into Carbon Utilization and Element Cycling Functions of Hydrothermarchaeota in Hydrothermal Sediment.</title>
        <authorList>
            <person name="Zhou Z."/>
            <person name="Liu Y."/>
            <person name="Xu W."/>
            <person name="Pan J."/>
            <person name="Luo Z.H."/>
            <person name="Li M."/>
        </authorList>
    </citation>
    <scope>NUCLEOTIDE SEQUENCE [LARGE SCALE GENOMIC DNA]</scope>
    <source>
        <strain evidence="4">SpSt-556</strain>
    </source>
</reference>
<comment type="caution">
    <text evidence="4">The sequence shown here is derived from an EMBL/GenBank/DDBJ whole genome shotgun (WGS) entry which is preliminary data.</text>
</comment>
<dbReference type="GO" id="GO:0052621">
    <property type="term" value="F:diguanylate cyclase activity"/>
    <property type="evidence" value="ECO:0007669"/>
    <property type="project" value="TreeGrafter"/>
</dbReference>
<gene>
    <name evidence="4" type="ORF">ENT17_08345</name>
</gene>
<protein>
    <submittedName>
        <fullName evidence="4">GGDEF domain-containing protein</fullName>
    </submittedName>
</protein>
<dbReference type="Pfam" id="PF00990">
    <property type="entry name" value="GGDEF"/>
    <property type="match status" value="1"/>
</dbReference>
<dbReference type="InterPro" id="IPR000160">
    <property type="entry name" value="GGDEF_dom"/>
</dbReference>
<sequence length="600" mass="67997">MIRHGKFVVYLGQLPPSTRPALVDPPPICLTLFSHLLPVRVFDFYPQPMEAETPLSLQPLTTEIQRLHQQALDLLDADPAHGLKLLQQAFQLAENHLQQDDEHLQAELAACTITRGRLNLKNAAYTAALTDFQTAMQQFERLGKNREKALARSYYGIAYAHMGEFADALEHLFQALKEVQELGDQLLTAEITNDICYTYVLLGQPELAIPHLHQAVQTLRELNEPMRLSWALDSLAMAYLHTGQPRRAMEYETEAIQIAEAIQTWQDQAVYLNNIGEIYLAMGDDSAAISAYQRALNVARQYNLTAEIAITLLNLGKLHTERGHYEAAEKDLNEALQLAQQTRRQQQVMEAYHALANLYEKSGKTAAALEMYKKYHAVFQAVYDQEADRRIKHLQVLHQLETLRRETEAFQKKALELQRKVEEQQRTQVKLEKLARTDSLTQSLNRRALFDTGQAAFQEARKTGQPLTIIMFDLDNFKEINDQYGHLVGDQVLTILVERIRHRLRSSDTLARYGGEEFTIIMPGISLEQGLRMAERVRGAVAESPIRIGGNRLNVTISLGVATASPPHFPHTFKELLRRADQALYAAKNSGRNCVKAFEG</sequence>
<dbReference type="InterPro" id="IPR050469">
    <property type="entry name" value="Diguanylate_Cyclase"/>
</dbReference>
<accession>A0A7C4L040</accession>
<dbReference type="Pfam" id="PF07721">
    <property type="entry name" value="TPR_4"/>
    <property type="match status" value="1"/>
</dbReference>
<dbReference type="AlphaFoldDB" id="A0A7C4L040"/>